<accession>A0AAV4Y4H0</accession>
<dbReference type="EMBL" id="BPLR01001295">
    <property type="protein sequence ID" value="GIZ01409.1"/>
    <property type="molecule type" value="Genomic_DNA"/>
</dbReference>
<evidence type="ECO:0000313" key="2">
    <source>
        <dbReference type="Proteomes" id="UP001054945"/>
    </source>
</evidence>
<gene>
    <name evidence="1" type="ORF">CEXT_656041</name>
</gene>
<protein>
    <submittedName>
        <fullName evidence="1">Uncharacterized protein</fullName>
    </submittedName>
</protein>
<comment type="caution">
    <text evidence="1">The sequence shown here is derived from an EMBL/GenBank/DDBJ whole genome shotgun (WGS) entry which is preliminary data.</text>
</comment>
<proteinExistence type="predicted"/>
<name>A0AAV4Y4H0_CAEEX</name>
<organism evidence="1 2">
    <name type="scientific">Caerostris extrusa</name>
    <name type="common">Bark spider</name>
    <name type="synonym">Caerostris bankana</name>
    <dbReference type="NCBI Taxonomy" id="172846"/>
    <lineage>
        <taxon>Eukaryota</taxon>
        <taxon>Metazoa</taxon>
        <taxon>Ecdysozoa</taxon>
        <taxon>Arthropoda</taxon>
        <taxon>Chelicerata</taxon>
        <taxon>Arachnida</taxon>
        <taxon>Araneae</taxon>
        <taxon>Araneomorphae</taxon>
        <taxon>Entelegynae</taxon>
        <taxon>Araneoidea</taxon>
        <taxon>Araneidae</taxon>
        <taxon>Caerostris</taxon>
    </lineage>
</organism>
<dbReference type="Proteomes" id="UP001054945">
    <property type="component" value="Unassembled WGS sequence"/>
</dbReference>
<keyword evidence="2" id="KW-1185">Reference proteome</keyword>
<evidence type="ECO:0000313" key="1">
    <source>
        <dbReference type="EMBL" id="GIZ01409.1"/>
    </source>
</evidence>
<reference evidence="1 2" key="1">
    <citation type="submission" date="2021-06" db="EMBL/GenBank/DDBJ databases">
        <title>Caerostris extrusa draft genome.</title>
        <authorList>
            <person name="Kono N."/>
            <person name="Arakawa K."/>
        </authorList>
    </citation>
    <scope>NUCLEOTIDE SEQUENCE [LARGE SCALE GENOMIC DNA]</scope>
</reference>
<sequence>MCVSDYHTEMQNPLQMLISSGGRGRGKGLQHSPEMSSCYNDFWSNIAWEELDIRSINSLNRKTLNVSTGGLGHLQACPTVNACQHIIVISISIRNKIATNEPNSWAKYRTYRIGIILITCERKRAKSFQ</sequence>
<dbReference type="AlphaFoldDB" id="A0AAV4Y4H0"/>